<accession>A0A8H4KVV5</accession>
<keyword evidence="3" id="KW-1185">Reference proteome</keyword>
<name>A0A8H4KVV5_9HYPO</name>
<gene>
    <name evidence="2" type="ORF">F53441_1292</name>
</gene>
<feature type="region of interest" description="Disordered" evidence="1">
    <location>
        <begin position="1"/>
        <end position="91"/>
    </location>
</feature>
<comment type="caution">
    <text evidence="2">The sequence shown here is derived from an EMBL/GenBank/DDBJ whole genome shotgun (WGS) entry which is preliminary data.</text>
</comment>
<sequence length="244" mass="28042">MDQQNHHKNILARRERRRQEEMGTISNLARLTRIDSDSLVQSDISSQPSGQDIAKISAPRDSKQGTKDGTNNAAIKQPEEPSSPLETWLDNPHPERFIRSSLIKTIILTRDPCPWILRPQKDTIIAEDGFQSTETQWERLVYCPDEVKQGDIEVFSLPNARFVERIKNDPSEIWESETVLETLGEVADRWLISLQTAFELLEQDYHERVLAWRVHGQRDLTFRDRHGWPVPGLAPGRTKGTMQG</sequence>
<feature type="compositionally biased region" description="Polar residues" evidence="1">
    <location>
        <begin position="38"/>
        <end position="50"/>
    </location>
</feature>
<feature type="compositionally biased region" description="Basic residues" evidence="1">
    <location>
        <begin position="1"/>
        <end position="16"/>
    </location>
</feature>
<dbReference type="AlphaFoldDB" id="A0A8H4KVV5"/>
<protein>
    <submittedName>
        <fullName evidence="2">Uncharacterized protein</fullName>
    </submittedName>
</protein>
<dbReference type="Proteomes" id="UP000605986">
    <property type="component" value="Unassembled WGS sequence"/>
</dbReference>
<evidence type="ECO:0000313" key="2">
    <source>
        <dbReference type="EMBL" id="KAF4456634.1"/>
    </source>
</evidence>
<evidence type="ECO:0000256" key="1">
    <source>
        <dbReference type="SAM" id="MobiDB-lite"/>
    </source>
</evidence>
<organism evidence="2 3">
    <name type="scientific">Fusarium austroafricanum</name>
    <dbReference type="NCBI Taxonomy" id="2364996"/>
    <lineage>
        <taxon>Eukaryota</taxon>
        <taxon>Fungi</taxon>
        <taxon>Dikarya</taxon>
        <taxon>Ascomycota</taxon>
        <taxon>Pezizomycotina</taxon>
        <taxon>Sordariomycetes</taxon>
        <taxon>Hypocreomycetidae</taxon>
        <taxon>Hypocreales</taxon>
        <taxon>Nectriaceae</taxon>
        <taxon>Fusarium</taxon>
        <taxon>Fusarium concolor species complex</taxon>
    </lineage>
</organism>
<proteinExistence type="predicted"/>
<dbReference type="EMBL" id="JAADJG010000050">
    <property type="protein sequence ID" value="KAF4456634.1"/>
    <property type="molecule type" value="Genomic_DNA"/>
</dbReference>
<evidence type="ECO:0000313" key="3">
    <source>
        <dbReference type="Proteomes" id="UP000605986"/>
    </source>
</evidence>
<reference evidence="2" key="1">
    <citation type="submission" date="2020-01" db="EMBL/GenBank/DDBJ databases">
        <title>Identification and distribution of gene clusters putatively required for synthesis of sphingolipid metabolism inhibitors in phylogenetically diverse species of the filamentous fungus Fusarium.</title>
        <authorList>
            <person name="Kim H.-S."/>
            <person name="Busman M."/>
            <person name="Brown D.W."/>
            <person name="Divon H."/>
            <person name="Uhlig S."/>
            <person name="Proctor R.H."/>
        </authorList>
    </citation>
    <scope>NUCLEOTIDE SEQUENCE</scope>
    <source>
        <strain evidence="2">NRRL 53441</strain>
    </source>
</reference>